<keyword evidence="3" id="KW-0479">Metal-binding</keyword>
<dbReference type="InterPro" id="IPR058240">
    <property type="entry name" value="rSAM_sf"/>
</dbReference>
<keyword evidence="8" id="KW-1185">Reference proteome</keyword>
<keyword evidence="2" id="KW-0949">S-adenosyl-L-methionine</keyword>
<dbReference type="InterPro" id="IPR013785">
    <property type="entry name" value="Aldolase_TIM"/>
</dbReference>
<protein>
    <submittedName>
        <fullName evidence="7">Radical SAM protein</fullName>
    </submittedName>
</protein>
<evidence type="ECO:0000259" key="6">
    <source>
        <dbReference type="PROSITE" id="PS51918"/>
    </source>
</evidence>
<dbReference type="InterPro" id="IPR007197">
    <property type="entry name" value="rSAM"/>
</dbReference>
<sequence>MRRQSLYQTYQRYRTLQTDIITALPIVILMPHSACNCRCVMCDIWKGNKNLKQLTETDVAGLMRSLKKLRTVQVVMSGGEAILHPNFFTLCGILKKHHLKITLLTSGHAIKRHAEMLVKYVDDIIISLDGDEPVHNSIRNVENAFAKTKESVHLIKSLKPGYKISGRTVIHQLNFRIWPKIVEAAKEMKLDSISFLPADVTSTAFNHAEGWDDAVKNQLLINESQLPELKKIVEELIEYNSGDFARGYIKETPEKIWKIYEYYAAFAGLNDFPYRKCNAPWVSAVVEADGSVKPCFFHNVIGNIKNNTFDQILNSEKAIHFRKDLNTCENPVCKRCVCSLNLPPGVNPAAN</sequence>
<dbReference type="PANTHER" id="PTHR11228:SF7">
    <property type="entry name" value="PQQA PEPTIDE CYCLASE"/>
    <property type="match status" value="1"/>
</dbReference>
<dbReference type="PANTHER" id="PTHR11228">
    <property type="entry name" value="RADICAL SAM DOMAIN PROTEIN"/>
    <property type="match status" value="1"/>
</dbReference>
<evidence type="ECO:0000256" key="2">
    <source>
        <dbReference type="ARBA" id="ARBA00022691"/>
    </source>
</evidence>
<dbReference type="SUPFAM" id="SSF102114">
    <property type="entry name" value="Radical SAM enzymes"/>
    <property type="match status" value="1"/>
</dbReference>
<evidence type="ECO:0000256" key="1">
    <source>
        <dbReference type="ARBA" id="ARBA00001966"/>
    </source>
</evidence>
<dbReference type="EMBL" id="JAULBC010000001">
    <property type="protein sequence ID" value="MEX6686390.1"/>
    <property type="molecule type" value="Genomic_DNA"/>
</dbReference>
<reference evidence="7 8" key="1">
    <citation type="submission" date="2023-07" db="EMBL/GenBank/DDBJ databases">
        <authorList>
            <person name="Lian W.-H."/>
        </authorList>
    </citation>
    <scope>NUCLEOTIDE SEQUENCE [LARGE SCALE GENOMIC DNA]</scope>
    <source>
        <strain evidence="7 8">SYSU DXS3180</strain>
    </source>
</reference>
<dbReference type="InterPro" id="IPR050377">
    <property type="entry name" value="Radical_SAM_PqqE_MftC-like"/>
</dbReference>
<dbReference type="RefSeq" id="WP_369327787.1">
    <property type="nucleotide sequence ID" value="NZ_JAULBC010000001.1"/>
</dbReference>
<evidence type="ECO:0000256" key="4">
    <source>
        <dbReference type="ARBA" id="ARBA00023004"/>
    </source>
</evidence>
<name>A0ABV3Z9W5_9BACT</name>
<accession>A0ABV3Z9W5</accession>
<dbReference type="PROSITE" id="PS51918">
    <property type="entry name" value="RADICAL_SAM"/>
    <property type="match status" value="1"/>
</dbReference>
<dbReference type="InterPro" id="IPR023885">
    <property type="entry name" value="4Fe4S-binding_SPASM_dom"/>
</dbReference>
<dbReference type="Pfam" id="PF04055">
    <property type="entry name" value="Radical_SAM"/>
    <property type="match status" value="1"/>
</dbReference>
<gene>
    <name evidence="7" type="ORF">QTN47_02735</name>
</gene>
<dbReference type="SFLD" id="SFLDS00029">
    <property type="entry name" value="Radical_SAM"/>
    <property type="match status" value="1"/>
</dbReference>
<comment type="caution">
    <text evidence="7">The sequence shown here is derived from an EMBL/GenBank/DDBJ whole genome shotgun (WGS) entry which is preliminary data.</text>
</comment>
<organism evidence="7 8">
    <name type="scientific">Danxiaibacter flavus</name>
    <dbReference type="NCBI Taxonomy" id="3049108"/>
    <lineage>
        <taxon>Bacteria</taxon>
        <taxon>Pseudomonadati</taxon>
        <taxon>Bacteroidota</taxon>
        <taxon>Chitinophagia</taxon>
        <taxon>Chitinophagales</taxon>
        <taxon>Chitinophagaceae</taxon>
        <taxon>Danxiaibacter</taxon>
    </lineage>
</organism>
<dbReference type="CDD" id="cd21109">
    <property type="entry name" value="SPASM"/>
    <property type="match status" value="1"/>
</dbReference>
<evidence type="ECO:0000313" key="8">
    <source>
        <dbReference type="Proteomes" id="UP001560573"/>
    </source>
</evidence>
<feature type="domain" description="Radical SAM core" evidence="6">
    <location>
        <begin position="21"/>
        <end position="243"/>
    </location>
</feature>
<keyword evidence="4" id="KW-0408">Iron</keyword>
<dbReference type="Pfam" id="PF13186">
    <property type="entry name" value="SPASM"/>
    <property type="match status" value="1"/>
</dbReference>
<dbReference type="CDD" id="cd01335">
    <property type="entry name" value="Radical_SAM"/>
    <property type="match status" value="1"/>
</dbReference>
<evidence type="ECO:0000256" key="3">
    <source>
        <dbReference type="ARBA" id="ARBA00022723"/>
    </source>
</evidence>
<evidence type="ECO:0000256" key="5">
    <source>
        <dbReference type="ARBA" id="ARBA00023014"/>
    </source>
</evidence>
<dbReference type="SFLD" id="SFLDG01067">
    <property type="entry name" value="SPASM/twitch_domain_containing"/>
    <property type="match status" value="1"/>
</dbReference>
<dbReference type="Gene3D" id="3.20.20.70">
    <property type="entry name" value="Aldolase class I"/>
    <property type="match status" value="1"/>
</dbReference>
<keyword evidence="5" id="KW-0411">Iron-sulfur</keyword>
<dbReference type="Proteomes" id="UP001560573">
    <property type="component" value="Unassembled WGS sequence"/>
</dbReference>
<evidence type="ECO:0000313" key="7">
    <source>
        <dbReference type="EMBL" id="MEX6686390.1"/>
    </source>
</evidence>
<proteinExistence type="predicted"/>
<comment type="cofactor">
    <cofactor evidence="1">
        <name>[4Fe-4S] cluster</name>
        <dbReference type="ChEBI" id="CHEBI:49883"/>
    </cofactor>
</comment>